<comment type="caution">
    <text evidence="1">The sequence shown here is derived from an EMBL/GenBank/DDBJ whole genome shotgun (WGS) entry which is preliminary data.</text>
</comment>
<dbReference type="Proteomes" id="UP000786387">
    <property type="component" value="Unassembled WGS sequence"/>
</dbReference>
<accession>A0ABR5Z1X1</accession>
<evidence type="ECO:0000313" key="1">
    <source>
        <dbReference type="EMBL" id="MBA1274149.1"/>
    </source>
</evidence>
<gene>
    <name evidence="1" type="ORF">G7026_12350</name>
</gene>
<protein>
    <submittedName>
        <fullName evidence="1">Uncharacterized protein</fullName>
    </submittedName>
</protein>
<dbReference type="RefSeq" id="WP_181071172.1">
    <property type="nucleotide sequence ID" value="NZ_JAAMRF010000005.1"/>
</dbReference>
<sequence>MKGAEAYVNDQWDSCGLATLPQSPDSQKIVLKFIIPADAQFTGLINHISDVALRHLKSAYPDREVTAEPVAGSVVGDGSGDTIELAYTVDPAA</sequence>
<proteinExistence type="predicted"/>
<name>A0ABR5Z1X1_9GAMM</name>
<organism evidence="1 2">
    <name type="scientific">Stutzerimonas azotifigens</name>
    <dbReference type="NCBI Taxonomy" id="291995"/>
    <lineage>
        <taxon>Bacteria</taxon>
        <taxon>Pseudomonadati</taxon>
        <taxon>Pseudomonadota</taxon>
        <taxon>Gammaproteobacteria</taxon>
        <taxon>Pseudomonadales</taxon>
        <taxon>Pseudomonadaceae</taxon>
        <taxon>Stutzerimonas</taxon>
    </lineage>
</organism>
<reference evidence="1 2" key="1">
    <citation type="submission" date="2020-02" db="EMBL/GenBank/DDBJ databases">
        <title>Synteny-based analysis reveals conserved mechanism for high triclosan tolerance in Pseudomonas, as well as instances of horizontal transfer.</title>
        <authorList>
            <person name="Mcfarland A.G."/>
            <person name="Bertucci H.K."/>
            <person name="Litmann E."/>
            <person name="Shen J."/>
            <person name="Huttenhower C."/>
            <person name="Hartmann E.M."/>
        </authorList>
    </citation>
    <scope>NUCLEOTIDE SEQUENCE [LARGE SCALE GENOMIC DNA]</scope>
    <source>
        <strain evidence="1 2">115A1</strain>
    </source>
</reference>
<keyword evidence="2" id="KW-1185">Reference proteome</keyword>
<evidence type="ECO:0000313" key="2">
    <source>
        <dbReference type="Proteomes" id="UP000786387"/>
    </source>
</evidence>
<dbReference type="EMBL" id="JAAMRF010000005">
    <property type="protein sequence ID" value="MBA1274149.1"/>
    <property type="molecule type" value="Genomic_DNA"/>
</dbReference>